<dbReference type="AlphaFoldDB" id="A0A6A6JPZ5"/>
<accession>A0A6A6JPZ5</accession>
<evidence type="ECO:0000313" key="1">
    <source>
        <dbReference type="EMBL" id="KAF2277029.1"/>
    </source>
</evidence>
<gene>
    <name evidence="1" type="ORF">EI97DRAFT_306793</name>
</gene>
<keyword evidence="2" id="KW-1185">Reference proteome</keyword>
<proteinExistence type="predicted"/>
<name>A0A6A6JPZ5_WESOR</name>
<dbReference type="EMBL" id="ML986491">
    <property type="protein sequence ID" value="KAF2277029.1"/>
    <property type="molecule type" value="Genomic_DNA"/>
</dbReference>
<dbReference type="RefSeq" id="XP_033654568.1">
    <property type="nucleotide sequence ID" value="XM_033794574.1"/>
</dbReference>
<evidence type="ECO:0000313" key="2">
    <source>
        <dbReference type="Proteomes" id="UP000800097"/>
    </source>
</evidence>
<dbReference type="Proteomes" id="UP000800097">
    <property type="component" value="Unassembled WGS sequence"/>
</dbReference>
<organism evidence="1 2">
    <name type="scientific">Westerdykella ornata</name>
    <dbReference type="NCBI Taxonomy" id="318751"/>
    <lineage>
        <taxon>Eukaryota</taxon>
        <taxon>Fungi</taxon>
        <taxon>Dikarya</taxon>
        <taxon>Ascomycota</taxon>
        <taxon>Pezizomycotina</taxon>
        <taxon>Dothideomycetes</taxon>
        <taxon>Pleosporomycetidae</taxon>
        <taxon>Pleosporales</taxon>
        <taxon>Sporormiaceae</taxon>
        <taxon>Westerdykella</taxon>
    </lineage>
</organism>
<protein>
    <submittedName>
        <fullName evidence="1">Uncharacterized protein</fullName>
    </submittedName>
</protein>
<sequence length="138" mass="15444">MWTAAVSSALWAHTSSFLRRLVSPSSPSQLRAHSVCATKDPECPSPARVYPFIFQFSRIMHNKAIECSFDFAGRRNLETCESYEQGPCCDSFSGHTRLNMLSSPEPPKPNSTFLLTQAPRSSPSPLPLHLLITHLRRL</sequence>
<reference evidence="1" key="1">
    <citation type="journal article" date="2020" name="Stud. Mycol.">
        <title>101 Dothideomycetes genomes: a test case for predicting lifestyles and emergence of pathogens.</title>
        <authorList>
            <person name="Haridas S."/>
            <person name="Albert R."/>
            <person name="Binder M."/>
            <person name="Bloem J."/>
            <person name="Labutti K."/>
            <person name="Salamov A."/>
            <person name="Andreopoulos B."/>
            <person name="Baker S."/>
            <person name="Barry K."/>
            <person name="Bills G."/>
            <person name="Bluhm B."/>
            <person name="Cannon C."/>
            <person name="Castanera R."/>
            <person name="Culley D."/>
            <person name="Daum C."/>
            <person name="Ezra D."/>
            <person name="Gonzalez J."/>
            <person name="Henrissat B."/>
            <person name="Kuo A."/>
            <person name="Liang C."/>
            <person name="Lipzen A."/>
            <person name="Lutzoni F."/>
            <person name="Magnuson J."/>
            <person name="Mondo S."/>
            <person name="Nolan M."/>
            <person name="Ohm R."/>
            <person name="Pangilinan J."/>
            <person name="Park H.-J."/>
            <person name="Ramirez L."/>
            <person name="Alfaro M."/>
            <person name="Sun H."/>
            <person name="Tritt A."/>
            <person name="Yoshinaga Y."/>
            <person name="Zwiers L.-H."/>
            <person name="Turgeon B."/>
            <person name="Goodwin S."/>
            <person name="Spatafora J."/>
            <person name="Crous P."/>
            <person name="Grigoriev I."/>
        </authorList>
    </citation>
    <scope>NUCLEOTIDE SEQUENCE</scope>
    <source>
        <strain evidence="1">CBS 379.55</strain>
    </source>
</reference>
<dbReference type="GeneID" id="54547749"/>